<accession>A0A6S7H8C0</accession>
<sequence length="242" mass="27240">MSKRKQGTWESFKDKISRKRSGKKAESVPGTTEVLTIQRLSADVQGKCQKYAHARVGTLTMVPFGLEFSMENIKKACTAHFDVPKYMQCDLLAGERGPSYSDVSQIKDWKVLHVRFIERLHSKETVNIHQDFDLSEAHTNQVMPSSAMFMQVVASRKPEGLVKSMMPASVPLSAMINMGKLILPKPSKDLVRVEVEEFSIETKKWLDPFKVQLSVSKEKFASGGFRDVYEYTALSGLKGDLC</sequence>
<reference evidence="2" key="1">
    <citation type="submission" date="2020-04" db="EMBL/GenBank/DDBJ databases">
        <authorList>
            <person name="Alioto T."/>
            <person name="Alioto T."/>
            <person name="Gomez Garrido J."/>
        </authorList>
    </citation>
    <scope>NUCLEOTIDE SEQUENCE</scope>
    <source>
        <strain evidence="2">A484AB</strain>
    </source>
</reference>
<dbReference type="EMBL" id="CACRXK020003555">
    <property type="protein sequence ID" value="CAB3999283.1"/>
    <property type="molecule type" value="Genomic_DNA"/>
</dbReference>
<proteinExistence type="predicted"/>
<dbReference type="AlphaFoldDB" id="A0A6S7H8C0"/>
<name>A0A6S7H8C0_PARCT</name>
<gene>
    <name evidence="2" type="ORF">PACLA_8A007971</name>
</gene>
<dbReference type="OrthoDB" id="5953554at2759"/>
<feature type="region of interest" description="Disordered" evidence="1">
    <location>
        <begin position="1"/>
        <end position="28"/>
    </location>
</feature>
<keyword evidence="3" id="KW-1185">Reference proteome</keyword>
<dbReference type="Proteomes" id="UP001152795">
    <property type="component" value="Unassembled WGS sequence"/>
</dbReference>
<comment type="caution">
    <text evidence="2">The sequence shown here is derived from an EMBL/GenBank/DDBJ whole genome shotgun (WGS) entry which is preliminary data.</text>
</comment>
<protein>
    <submittedName>
        <fullName evidence="2">Uncharacterized protein</fullName>
    </submittedName>
</protein>
<evidence type="ECO:0000313" key="3">
    <source>
        <dbReference type="Proteomes" id="UP001152795"/>
    </source>
</evidence>
<evidence type="ECO:0000256" key="1">
    <source>
        <dbReference type="SAM" id="MobiDB-lite"/>
    </source>
</evidence>
<organism evidence="2 3">
    <name type="scientific">Paramuricea clavata</name>
    <name type="common">Red gorgonian</name>
    <name type="synonym">Violescent sea-whip</name>
    <dbReference type="NCBI Taxonomy" id="317549"/>
    <lineage>
        <taxon>Eukaryota</taxon>
        <taxon>Metazoa</taxon>
        <taxon>Cnidaria</taxon>
        <taxon>Anthozoa</taxon>
        <taxon>Octocorallia</taxon>
        <taxon>Malacalcyonacea</taxon>
        <taxon>Plexauridae</taxon>
        <taxon>Paramuricea</taxon>
    </lineage>
</organism>
<evidence type="ECO:0000313" key="2">
    <source>
        <dbReference type="EMBL" id="CAB3999283.1"/>
    </source>
</evidence>